<dbReference type="Proteomes" id="UP001172102">
    <property type="component" value="Unassembled WGS sequence"/>
</dbReference>
<comment type="caution">
    <text evidence="1">The sequence shown here is derived from an EMBL/GenBank/DDBJ whole genome shotgun (WGS) entry which is preliminary data.</text>
</comment>
<proteinExistence type="predicted"/>
<keyword evidence="2" id="KW-1185">Reference proteome</keyword>
<accession>A0AA39ZPQ3</accession>
<dbReference type="EMBL" id="JAUKUA010000010">
    <property type="protein sequence ID" value="KAK0701288.1"/>
    <property type="molecule type" value="Genomic_DNA"/>
</dbReference>
<evidence type="ECO:0000313" key="2">
    <source>
        <dbReference type="Proteomes" id="UP001172102"/>
    </source>
</evidence>
<organism evidence="1 2">
    <name type="scientific">Lasiosphaeris hirsuta</name>
    <dbReference type="NCBI Taxonomy" id="260670"/>
    <lineage>
        <taxon>Eukaryota</taxon>
        <taxon>Fungi</taxon>
        <taxon>Dikarya</taxon>
        <taxon>Ascomycota</taxon>
        <taxon>Pezizomycotina</taxon>
        <taxon>Sordariomycetes</taxon>
        <taxon>Sordariomycetidae</taxon>
        <taxon>Sordariales</taxon>
        <taxon>Lasiosphaeriaceae</taxon>
        <taxon>Lasiosphaeris</taxon>
    </lineage>
</organism>
<gene>
    <name evidence="1" type="ORF">B0H67DRAFT_688153</name>
</gene>
<evidence type="ECO:0000313" key="1">
    <source>
        <dbReference type="EMBL" id="KAK0701288.1"/>
    </source>
</evidence>
<name>A0AA39ZPQ3_9PEZI</name>
<dbReference type="AlphaFoldDB" id="A0AA39ZPQ3"/>
<reference evidence="1" key="1">
    <citation type="submission" date="2023-06" db="EMBL/GenBank/DDBJ databases">
        <title>Genome-scale phylogeny and comparative genomics of the fungal order Sordariales.</title>
        <authorList>
            <consortium name="Lawrence Berkeley National Laboratory"/>
            <person name="Hensen N."/>
            <person name="Bonometti L."/>
            <person name="Westerberg I."/>
            <person name="Brannstrom I.O."/>
            <person name="Guillou S."/>
            <person name="Cros-Aarteil S."/>
            <person name="Calhoun S."/>
            <person name="Haridas S."/>
            <person name="Kuo A."/>
            <person name="Mondo S."/>
            <person name="Pangilinan J."/>
            <person name="Riley R."/>
            <person name="Labutti K."/>
            <person name="Andreopoulos B."/>
            <person name="Lipzen A."/>
            <person name="Chen C."/>
            <person name="Yanf M."/>
            <person name="Daum C."/>
            <person name="Ng V."/>
            <person name="Clum A."/>
            <person name="Steindorff A."/>
            <person name="Ohm R."/>
            <person name="Martin F."/>
            <person name="Silar P."/>
            <person name="Natvig D."/>
            <person name="Lalanne C."/>
            <person name="Gautier V."/>
            <person name="Ament-Velasquez S.L."/>
            <person name="Kruys A."/>
            <person name="Hutchinson M.I."/>
            <person name="Powell A.J."/>
            <person name="Barry K."/>
            <person name="Miller A.N."/>
            <person name="Grigoriev I.V."/>
            <person name="Debuchy R."/>
            <person name="Gladieux P."/>
            <person name="Thoren M.H."/>
            <person name="Johannesson H."/>
        </authorList>
    </citation>
    <scope>NUCLEOTIDE SEQUENCE</scope>
    <source>
        <strain evidence="1">SMH4607-1</strain>
    </source>
</reference>
<protein>
    <submittedName>
        <fullName evidence="1">Uncharacterized protein</fullName>
    </submittedName>
</protein>
<sequence>MGRTVEGSKFRARLQVLVSDARKILIANPPPMTCGSLLSAIESIGEIFNRASTAGVYCKPQDRPLRTPAECLAALSDALEAAETFFSSNHLRLKAIQRAKSRVETARLSSKMDMQSVILLLETTKNELGAMGLSKLRDKVCSLATELKSHGARGPPLTRLLDDVYGRVWESVLNVELIADMPPQVIEVAVIIQREFSKLLNRQPADQPVRDQVEFFLSQFPTTGYESASSYLVVLAMFNVMKHSAPSHSPWIHAARARYHGDIVPLKGRRKFQSLALATRTAGGGITLAHHPQACEGGLSTRPVLNATWDLDRGAEHGNEDGYDTVGGPMSLNMHSIRRGVPYATGISGYMHLLCSFLVDIRDETGLDIRHAVLGMLAYLAYNGGHAWNEGLQTVYYLEGEVTLGVFSSPEFEFDADPLPYVADYNAFIDLFADSETGRYLRRAVQRANDLTISYRRKKLQAEHDAEYLAKWEVIKTLSEALDQDFAKIPKGEHHVR</sequence>